<reference evidence="3" key="1">
    <citation type="submission" date="2025-08" db="UniProtKB">
        <authorList>
            <consortium name="Ensembl"/>
        </authorList>
    </citation>
    <scope>IDENTIFICATION</scope>
</reference>
<dbReference type="GO" id="GO:0035269">
    <property type="term" value="P:protein O-linked glycosylation via mannose"/>
    <property type="evidence" value="ECO:0007669"/>
    <property type="project" value="TreeGrafter"/>
</dbReference>
<sequence>MACQCNEYSFSGTAKTRVQSDKYSVLLPTYNERENLPLIVWLLVKYFDCELSCRRKSQNLHASGNFIIIMDADLSHHLISAT</sequence>
<dbReference type="GO" id="GO:0004582">
    <property type="term" value="F:dolichyl-phosphate beta-D-mannosyltransferase activity"/>
    <property type="evidence" value="ECO:0007669"/>
    <property type="project" value="InterPro"/>
</dbReference>
<dbReference type="InterPro" id="IPR039528">
    <property type="entry name" value="DPM1-like"/>
</dbReference>
<accession>A0A8C1IGQ1</accession>
<proteinExistence type="predicted"/>
<dbReference type="GO" id="GO:0005789">
    <property type="term" value="C:endoplasmic reticulum membrane"/>
    <property type="evidence" value="ECO:0007669"/>
    <property type="project" value="TreeGrafter"/>
</dbReference>
<dbReference type="AlphaFoldDB" id="A0A8C1IGQ1"/>
<keyword evidence="2" id="KW-0808">Transferase</keyword>
<dbReference type="PANTHER" id="PTHR43398">
    <property type="entry name" value="DOLICHOL-PHOSPHATE MANNOSYLTRANSFERASE SUBUNIT 1"/>
    <property type="match status" value="1"/>
</dbReference>
<evidence type="ECO:0000256" key="1">
    <source>
        <dbReference type="ARBA" id="ARBA00022676"/>
    </source>
</evidence>
<name>A0A8C1IGQ1_CYPCA</name>
<evidence type="ECO:0000256" key="2">
    <source>
        <dbReference type="ARBA" id="ARBA00022679"/>
    </source>
</evidence>
<dbReference type="PANTHER" id="PTHR43398:SF1">
    <property type="entry name" value="DOLICHOL-PHOSPHATE MANNOSYLTRANSFERASE SUBUNIT 1"/>
    <property type="match status" value="1"/>
</dbReference>
<dbReference type="Proteomes" id="UP000694427">
    <property type="component" value="Unplaced"/>
</dbReference>
<keyword evidence="1" id="KW-0328">Glycosyltransferase</keyword>
<dbReference type="GO" id="GO:0006506">
    <property type="term" value="P:GPI anchor biosynthetic process"/>
    <property type="evidence" value="ECO:0007669"/>
    <property type="project" value="TreeGrafter"/>
</dbReference>
<evidence type="ECO:0000313" key="4">
    <source>
        <dbReference type="Proteomes" id="UP000694427"/>
    </source>
</evidence>
<evidence type="ECO:0000313" key="3">
    <source>
        <dbReference type="Ensembl" id="ENSCCRP00010017266.1"/>
    </source>
</evidence>
<dbReference type="GO" id="GO:0006488">
    <property type="term" value="P:dolichol-linked oligosaccharide biosynthetic process"/>
    <property type="evidence" value="ECO:0007669"/>
    <property type="project" value="TreeGrafter"/>
</dbReference>
<dbReference type="Ensembl" id="ENSCCRT00010018827.1">
    <property type="protein sequence ID" value="ENSCCRP00010017266.1"/>
    <property type="gene ID" value="ENSCCRG00010007360.1"/>
</dbReference>
<organism evidence="3 4">
    <name type="scientific">Cyprinus carpio</name>
    <name type="common">Common carp</name>
    <dbReference type="NCBI Taxonomy" id="7962"/>
    <lineage>
        <taxon>Eukaryota</taxon>
        <taxon>Metazoa</taxon>
        <taxon>Chordata</taxon>
        <taxon>Craniata</taxon>
        <taxon>Vertebrata</taxon>
        <taxon>Euteleostomi</taxon>
        <taxon>Actinopterygii</taxon>
        <taxon>Neopterygii</taxon>
        <taxon>Teleostei</taxon>
        <taxon>Ostariophysi</taxon>
        <taxon>Cypriniformes</taxon>
        <taxon>Cyprinidae</taxon>
        <taxon>Cyprininae</taxon>
        <taxon>Cyprinus</taxon>
    </lineage>
</organism>
<reference evidence="3" key="2">
    <citation type="submission" date="2025-09" db="UniProtKB">
        <authorList>
            <consortium name="Ensembl"/>
        </authorList>
    </citation>
    <scope>IDENTIFICATION</scope>
</reference>
<protein>
    <submittedName>
        <fullName evidence="3">Dolichyl-phosphate mannosyltransferase subunit 1, catalytic</fullName>
    </submittedName>
</protein>
<keyword evidence="4" id="KW-1185">Reference proteome</keyword>